<accession>A0A9K3IJN6</accession>
<evidence type="ECO:0000313" key="5">
    <source>
        <dbReference type="Proteomes" id="UP000215914"/>
    </source>
</evidence>
<feature type="domain" description="RRM" evidence="3">
    <location>
        <begin position="7"/>
        <end position="84"/>
    </location>
</feature>
<dbReference type="CDD" id="cd00590">
    <property type="entry name" value="RRM_SF"/>
    <property type="match status" value="1"/>
</dbReference>
<keyword evidence="1" id="KW-0694">RNA-binding</keyword>
<organism evidence="4 5">
    <name type="scientific">Helianthus annuus</name>
    <name type="common">Common sunflower</name>
    <dbReference type="NCBI Taxonomy" id="4232"/>
    <lineage>
        <taxon>Eukaryota</taxon>
        <taxon>Viridiplantae</taxon>
        <taxon>Streptophyta</taxon>
        <taxon>Embryophyta</taxon>
        <taxon>Tracheophyta</taxon>
        <taxon>Spermatophyta</taxon>
        <taxon>Magnoliopsida</taxon>
        <taxon>eudicotyledons</taxon>
        <taxon>Gunneridae</taxon>
        <taxon>Pentapetalae</taxon>
        <taxon>asterids</taxon>
        <taxon>campanulids</taxon>
        <taxon>Asterales</taxon>
        <taxon>Asteraceae</taxon>
        <taxon>Asteroideae</taxon>
        <taxon>Heliantheae alliance</taxon>
        <taxon>Heliantheae</taxon>
        <taxon>Helianthus</taxon>
    </lineage>
</organism>
<dbReference type="InterPro" id="IPR012677">
    <property type="entry name" value="Nucleotide-bd_a/b_plait_sf"/>
</dbReference>
<dbReference type="PROSITE" id="PS50102">
    <property type="entry name" value="RRM"/>
    <property type="match status" value="1"/>
</dbReference>
<name>A0A9K3IJN6_HELAN</name>
<dbReference type="InterPro" id="IPR000504">
    <property type="entry name" value="RRM_dom"/>
</dbReference>
<dbReference type="EMBL" id="MNCJ02000322">
    <property type="protein sequence ID" value="KAF5797669.1"/>
    <property type="molecule type" value="Genomic_DNA"/>
</dbReference>
<evidence type="ECO:0000313" key="4">
    <source>
        <dbReference type="EMBL" id="KAF5797669.1"/>
    </source>
</evidence>
<dbReference type="SMART" id="SM00360">
    <property type="entry name" value="RRM"/>
    <property type="match status" value="1"/>
</dbReference>
<protein>
    <submittedName>
        <fullName evidence="4">RNA recognition motif domain, nucleotide-binding alpha-beta plait domain superfamily</fullName>
    </submittedName>
</protein>
<dbReference type="InterPro" id="IPR035979">
    <property type="entry name" value="RBD_domain_sf"/>
</dbReference>
<dbReference type="Proteomes" id="UP000215914">
    <property type="component" value="Unassembled WGS sequence"/>
</dbReference>
<reference evidence="4" key="1">
    <citation type="journal article" date="2017" name="Nature">
        <title>The sunflower genome provides insights into oil metabolism, flowering and Asterid evolution.</title>
        <authorList>
            <person name="Badouin H."/>
            <person name="Gouzy J."/>
            <person name="Grassa C.J."/>
            <person name="Murat F."/>
            <person name="Staton S.E."/>
            <person name="Cottret L."/>
            <person name="Lelandais-Briere C."/>
            <person name="Owens G.L."/>
            <person name="Carrere S."/>
            <person name="Mayjonade B."/>
            <person name="Legrand L."/>
            <person name="Gill N."/>
            <person name="Kane N.C."/>
            <person name="Bowers J.E."/>
            <person name="Hubner S."/>
            <person name="Bellec A."/>
            <person name="Berard A."/>
            <person name="Berges H."/>
            <person name="Blanchet N."/>
            <person name="Boniface M.C."/>
            <person name="Brunel D."/>
            <person name="Catrice O."/>
            <person name="Chaidir N."/>
            <person name="Claudel C."/>
            <person name="Donnadieu C."/>
            <person name="Faraut T."/>
            <person name="Fievet G."/>
            <person name="Helmstetter N."/>
            <person name="King M."/>
            <person name="Knapp S.J."/>
            <person name="Lai Z."/>
            <person name="Le Paslier M.C."/>
            <person name="Lippi Y."/>
            <person name="Lorenzon L."/>
            <person name="Mandel J.R."/>
            <person name="Marage G."/>
            <person name="Marchand G."/>
            <person name="Marquand E."/>
            <person name="Bret-Mestries E."/>
            <person name="Morien E."/>
            <person name="Nambeesan S."/>
            <person name="Nguyen T."/>
            <person name="Pegot-Espagnet P."/>
            <person name="Pouilly N."/>
            <person name="Raftis F."/>
            <person name="Sallet E."/>
            <person name="Schiex T."/>
            <person name="Thomas J."/>
            <person name="Vandecasteele C."/>
            <person name="Vares D."/>
            <person name="Vear F."/>
            <person name="Vautrin S."/>
            <person name="Crespi M."/>
            <person name="Mangin B."/>
            <person name="Burke J.M."/>
            <person name="Salse J."/>
            <person name="Munos S."/>
            <person name="Vincourt P."/>
            <person name="Rieseberg L.H."/>
            <person name="Langlade N.B."/>
        </authorList>
    </citation>
    <scope>NUCLEOTIDE SEQUENCE</scope>
    <source>
        <tissue evidence="4">Leaves</tissue>
    </source>
</reference>
<dbReference type="SUPFAM" id="SSF54928">
    <property type="entry name" value="RNA-binding domain, RBD"/>
    <property type="match status" value="1"/>
</dbReference>
<gene>
    <name evidence="4" type="ORF">HanXRQr2_Chr07g0283361</name>
</gene>
<evidence type="ECO:0000256" key="1">
    <source>
        <dbReference type="PROSITE-ProRule" id="PRU00176"/>
    </source>
</evidence>
<evidence type="ECO:0000259" key="3">
    <source>
        <dbReference type="PROSITE" id="PS50102"/>
    </source>
</evidence>
<dbReference type="GO" id="GO:0003723">
    <property type="term" value="F:RNA binding"/>
    <property type="evidence" value="ECO:0007669"/>
    <property type="project" value="UniProtKB-UniRule"/>
</dbReference>
<evidence type="ECO:0000256" key="2">
    <source>
        <dbReference type="SAM" id="MobiDB-lite"/>
    </source>
</evidence>
<sequence length="236" mass="26254">MMAAKVMKFFVANIPEGCRPWDLATLLKDYGDLSVTYISRKRNKDGLKFGFVSFRGVINWKEMENKMKGIKLGKNTLKINLARFAKENGPDENGGPPNGFGPVADRREGPSVLKNSFNCTRPGCSYSMAFNSEKPTNPVVEELMVNASVSAVGSRLHRSVLARTRYFKTLVSIKQLLVSAGNKEVDLQYVGGFNLLLVFSCNEAAADFLSRGEVWKVWFSHADVWIGQAIAYERVA</sequence>
<proteinExistence type="predicted"/>
<reference evidence="4" key="2">
    <citation type="submission" date="2020-06" db="EMBL/GenBank/DDBJ databases">
        <title>Helianthus annuus Genome sequencing and assembly Release 2.</title>
        <authorList>
            <person name="Gouzy J."/>
            <person name="Langlade N."/>
            <person name="Munos S."/>
        </authorList>
    </citation>
    <scope>NUCLEOTIDE SEQUENCE</scope>
    <source>
        <tissue evidence="4">Leaves</tissue>
    </source>
</reference>
<dbReference type="Gene3D" id="3.30.70.330">
    <property type="match status" value="1"/>
</dbReference>
<dbReference type="Pfam" id="PF00076">
    <property type="entry name" value="RRM_1"/>
    <property type="match status" value="1"/>
</dbReference>
<comment type="caution">
    <text evidence="4">The sequence shown here is derived from an EMBL/GenBank/DDBJ whole genome shotgun (WGS) entry which is preliminary data.</text>
</comment>
<dbReference type="Gramene" id="mRNA:HanXRQr2_Chr07g0283361">
    <property type="protein sequence ID" value="CDS:HanXRQr2_Chr07g0283361.1"/>
    <property type="gene ID" value="HanXRQr2_Chr07g0283361"/>
</dbReference>
<dbReference type="AlphaFoldDB" id="A0A9K3IJN6"/>
<keyword evidence="5" id="KW-1185">Reference proteome</keyword>
<feature type="region of interest" description="Disordered" evidence="2">
    <location>
        <begin position="86"/>
        <end position="105"/>
    </location>
</feature>